<name>A0A151Z9Y0_TIELA</name>
<protein>
    <recommendedName>
        <fullName evidence="2">Chitin-binding type-4 domain-containing protein</fullName>
    </recommendedName>
</protein>
<dbReference type="Proteomes" id="UP000076078">
    <property type="component" value="Unassembled WGS sequence"/>
</dbReference>
<proteinExistence type="predicted"/>
<keyword evidence="4" id="KW-1185">Reference proteome</keyword>
<reference evidence="3 4" key="1">
    <citation type="submission" date="2015-12" db="EMBL/GenBank/DDBJ databases">
        <title>Dictyostelia acquired genes for synthesis and detection of signals that induce cell-type specialization by lateral gene transfer from prokaryotes.</title>
        <authorList>
            <person name="Gloeckner G."/>
            <person name="Schaap P."/>
        </authorList>
    </citation>
    <scope>NUCLEOTIDE SEQUENCE [LARGE SCALE GENOMIC DNA]</scope>
    <source>
        <strain evidence="3 4">TK</strain>
    </source>
</reference>
<dbReference type="Pfam" id="PF03067">
    <property type="entry name" value="LPMO_10"/>
    <property type="match status" value="1"/>
</dbReference>
<dbReference type="InParanoid" id="A0A151Z9Y0"/>
<gene>
    <name evidence="3" type="ORF">DLAC_09396</name>
</gene>
<organism evidence="3 4">
    <name type="scientific">Tieghemostelium lacteum</name>
    <name type="common">Slime mold</name>
    <name type="synonym">Dictyostelium lacteum</name>
    <dbReference type="NCBI Taxonomy" id="361077"/>
    <lineage>
        <taxon>Eukaryota</taxon>
        <taxon>Amoebozoa</taxon>
        <taxon>Evosea</taxon>
        <taxon>Eumycetozoa</taxon>
        <taxon>Dictyostelia</taxon>
        <taxon>Dictyosteliales</taxon>
        <taxon>Raperosteliaceae</taxon>
        <taxon>Tieghemostelium</taxon>
    </lineage>
</organism>
<feature type="chain" id="PRO_5007593106" description="Chitin-binding type-4 domain-containing protein" evidence="1">
    <location>
        <begin position="18"/>
        <end position="161"/>
    </location>
</feature>
<feature type="signal peptide" evidence="1">
    <location>
        <begin position="1"/>
        <end position="17"/>
    </location>
</feature>
<comment type="caution">
    <text evidence="3">The sequence shown here is derived from an EMBL/GenBank/DDBJ whole genome shotgun (WGS) entry which is preliminary data.</text>
</comment>
<evidence type="ECO:0000313" key="3">
    <source>
        <dbReference type="EMBL" id="KYQ90758.1"/>
    </source>
</evidence>
<dbReference type="PANTHER" id="PTHR37916:SF2">
    <property type="entry name" value="CHITIN-BINDING TYPE-4 DOMAIN-CONTAINING PROTEIN"/>
    <property type="match status" value="1"/>
</dbReference>
<accession>A0A151Z9Y0</accession>
<dbReference type="EMBL" id="LODT01000037">
    <property type="protein sequence ID" value="KYQ90758.1"/>
    <property type="molecule type" value="Genomic_DNA"/>
</dbReference>
<dbReference type="InterPro" id="IPR004302">
    <property type="entry name" value="Cellulose/chitin-bd_N"/>
</dbReference>
<keyword evidence="1" id="KW-0732">Signal</keyword>
<sequence length="161" mass="18033">MIKYLIGIIVLVQIANAHLCIYDPPQRGNALPFPMGPGYNDCYRPYPNCGNMTAGKPVVTFTSGQPYAVVFQQNYNHWYEPNQGYMDIAISYNGDNGPFKQLSQTIDDFNAWDMVTQTNFTINVNIPSQPCSSCVLRVRYISNNAGEPAPDFYQCADIAIE</sequence>
<dbReference type="OMA" id="DFNAWDM"/>
<feature type="domain" description="Chitin-binding type-4" evidence="2">
    <location>
        <begin position="56"/>
        <end position="158"/>
    </location>
</feature>
<dbReference type="OrthoDB" id="10254111at2759"/>
<evidence type="ECO:0000256" key="1">
    <source>
        <dbReference type="SAM" id="SignalP"/>
    </source>
</evidence>
<dbReference type="AlphaFoldDB" id="A0A151Z9Y0"/>
<evidence type="ECO:0000259" key="2">
    <source>
        <dbReference type="Pfam" id="PF03067"/>
    </source>
</evidence>
<dbReference type="PANTHER" id="PTHR37916">
    <property type="entry name" value="CHITIN-BINDING TYPE-4 DOMAIN-CONTAINING PROTEIN"/>
    <property type="match status" value="1"/>
</dbReference>
<evidence type="ECO:0000313" key="4">
    <source>
        <dbReference type="Proteomes" id="UP000076078"/>
    </source>
</evidence>